<dbReference type="EMBL" id="CP003156">
    <property type="protein sequence ID" value="AEV32156.1"/>
    <property type="molecule type" value="Genomic_DNA"/>
</dbReference>
<organism evidence="2 3">
    <name type="scientific">Owenweeksia hongkongensis (strain DSM 17368 / CIP 108786 / JCM 12287 / NRRL B-23963 / UST20020801)</name>
    <dbReference type="NCBI Taxonomy" id="926562"/>
    <lineage>
        <taxon>Bacteria</taxon>
        <taxon>Pseudomonadati</taxon>
        <taxon>Bacteroidota</taxon>
        <taxon>Flavobacteriia</taxon>
        <taxon>Flavobacteriales</taxon>
        <taxon>Owenweeksiaceae</taxon>
        <taxon>Owenweeksia</taxon>
    </lineage>
</organism>
<keyword evidence="3" id="KW-1185">Reference proteome</keyword>
<accession>G8R5B1</accession>
<gene>
    <name evidence="2" type="ordered locus">Oweho_1151</name>
</gene>
<dbReference type="RefSeq" id="WP_014201516.1">
    <property type="nucleotide sequence ID" value="NC_016599.1"/>
</dbReference>
<name>G8R5B1_OWEHD</name>
<evidence type="ECO:0000259" key="1">
    <source>
        <dbReference type="Pfam" id="PF12680"/>
    </source>
</evidence>
<protein>
    <recommendedName>
        <fullName evidence="1">SnoaL-like domain-containing protein</fullName>
    </recommendedName>
</protein>
<proteinExistence type="predicted"/>
<dbReference type="KEGG" id="oho:Oweho_1151"/>
<dbReference type="InterPro" id="IPR037401">
    <property type="entry name" value="SnoaL-like"/>
</dbReference>
<evidence type="ECO:0000313" key="3">
    <source>
        <dbReference type="Proteomes" id="UP000005631"/>
    </source>
</evidence>
<dbReference type="SUPFAM" id="SSF54427">
    <property type="entry name" value="NTF2-like"/>
    <property type="match status" value="1"/>
</dbReference>
<dbReference type="HOGENOM" id="CLU_147287_2_2_10"/>
<dbReference type="Gene3D" id="3.10.450.50">
    <property type="match status" value="1"/>
</dbReference>
<dbReference type="STRING" id="926562.Oweho_1151"/>
<reference evidence="2 3" key="1">
    <citation type="journal article" date="2012" name="Stand. Genomic Sci.">
        <title>Genome sequence of the orange-pigmented seawater bacterium Owenweeksia hongkongensis type strain (UST20020801(T)).</title>
        <authorList>
            <person name="Riedel T."/>
            <person name="Held B."/>
            <person name="Nolan M."/>
            <person name="Lucas S."/>
            <person name="Lapidus A."/>
            <person name="Tice H."/>
            <person name="Del Rio T.G."/>
            <person name="Cheng J.F."/>
            <person name="Han C."/>
            <person name="Tapia R."/>
            <person name="Goodwin L.A."/>
            <person name="Pitluck S."/>
            <person name="Liolios K."/>
            <person name="Mavromatis K."/>
            <person name="Pagani I."/>
            <person name="Ivanova N."/>
            <person name="Mikhailova N."/>
            <person name="Pati A."/>
            <person name="Chen A."/>
            <person name="Palaniappan K."/>
            <person name="Rohde M."/>
            <person name="Tindall B.J."/>
            <person name="Detter J.C."/>
            <person name="Goker M."/>
            <person name="Woyke T."/>
            <person name="Bristow J."/>
            <person name="Eisen J.A."/>
            <person name="Markowitz V."/>
            <person name="Hugenholtz P."/>
            <person name="Klenk H.P."/>
            <person name="Kyrpides N.C."/>
        </authorList>
    </citation>
    <scope>NUCLEOTIDE SEQUENCE</scope>
    <source>
        <strain evidence="3">DSM 17368 / JCM 12287 / NRRL B-23963</strain>
    </source>
</reference>
<evidence type="ECO:0000313" key="2">
    <source>
        <dbReference type="EMBL" id="AEV32156.1"/>
    </source>
</evidence>
<sequence>MNNLKEEFVRKFNQAFLANDISFILESVTEDVYWEMVGDRILDGKEKLKDFFDAMPEDAGLDSLEIHHIITHGKVASANGEMKMKDNSGKLKTYGFCDVYEFSGFKNPKIKKLVSYMVAKD</sequence>
<dbReference type="AlphaFoldDB" id="G8R5B1"/>
<dbReference type="Proteomes" id="UP000005631">
    <property type="component" value="Chromosome"/>
</dbReference>
<dbReference type="eggNOG" id="COG3631">
    <property type="taxonomic scope" value="Bacteria"/>
</dbReference>
<feature type="domain" description="SnoaL-like" evidence="1">
    <location>
        <begin position="9"/>
        <end position="103"/>
    </location>
</feature>
<dbReference type="Pfam" id="PF12680">
    <property type="entry name" value="SnoaL_2"/>
    <property type="match status" value="1"/>
</dbReference>
<dbReference type="InterPro" id="IPR032710">
    <property type="entry name" value="NTF2-like_dom_sf"/>
</dbReference>